<keyword evidence="4" id="KW-0175">Coiled coil</keyword>
<comment type="similarity">
    <text evidence="1">Belongs to the type-I restriction system S methylase family.</text>
</comment>
<dbReference type="Proteomes" id="UP000680514">
    <property type="component" value="Chromosome"/>
</dbReference>
<dbReference type="PANTHER" id="PTHR30408">
    <property type="entry name" value="TYPE-1 RESTRICTION ENZYME ECOKI SPECIFICITY PROTEIN"/>
    <property type="match status" value="1"/>
</dbReference>
<name>A0ABM7QCF3_9GAMM</name>
<dbReference type="Pfam" id="PF01420">
    <property type="entry name" value="Methylase_S"/>
    <property type="match status" value="2"/>
</dbReference>
<accession>A0ABM7QCF3</accession>
<dbReference type="SUPFAM" id="SSF116734">
    <property type="entry name" value="DNA methylase specificity domain"/>
    <property type="match status" value="2"/>
</dbReference>
<protein>
    <submittedName>
        <fullName evidence="6">Restriction endonuclease subunit S</fullName>
    </submittedName>
</protein>
<evidence type="ECO:0000256" key="2">
    <source>
        <dbReference type="ARBA" id="ARBA00022747"/>
    </source>
</evidence>
<proteinExistence type="inferred from homology"/>
<reference evidence="6 7" key="1">
    <citation type="submission" date="2021-03" db="EMBL/GenBank/DDBJ databases">
        <title>Complete Genome Sequences of Two Lysobacter Strains Isolated from Sea Water (Lysobacter caseinilyticus) and Soil (Lysobacter helvus) in South Korea.</title>
        <authorList>
            <person name="Watanabe Y."/>
            <person name="Arakawa K."/>
        </authorList>
    </citation>
    <scope>NUCLEOTIDE SEQUENCE [LARGE SCALE GENOMIC DNA]</scope>
    <source>
        <strain evidence="6 7">D10</strain>
    </source>
</reference>
<dbReference type="InterPro" id="IPR052021">
    <property type="entry name" value="Type-I_RS_S_subunit"/>
</dbReference>
<evidence type="ECO:0000313" key="6">
    <source>
        <dbReference type="EMBL" id="BCT95203.1"/>
    </source>
</evidence>
<keyword evidence="6" id="KW-0255">Endonuclease</keyword>
<keyword evidence="6" id="KW-0378">Hydrolase</keyword>
<keyword evidence="2" id="KW-0680">Restriction system</keyword>
<keyword evidence="6" id="KW-0540">Nuclease</keyword>
<dbReference type="GO" id="GO:0004519">
    <property type="term" value="F:endonuclease activity"/>
    <property type="evidence" value="ECO:0007669"/>
    <property type="project" value="UniProtKB-KW"/>
</dbReference>
<sequence>MSDRAPLRKDQEARILPEGWRSLLLETVARRKSGHTPDKESPAYWNGGIKWVSLADSSRLDKGLIYETNKEISEEGIKNSSAVLLPEGTVVLSRDAGVGKSGVLASSMAVSQHFIAWDCSKSKDIHNWYLYHWLQRRKPEFERVAVGSTIKTIGLPYFKKLAITAPSIWEQERIAEILTTWDSAIATSELLLSNSKKQKKALIEQFVRRSDGWKSERLDEIATRVQRASDGSDNPVLMISAATGFIPQSEMYSRFMAGKSLESYILLQQGEFAYNKGNSKTYEFGCIYPLDGFKQGLVPHVYICFVMDERACFRPFYKYLFESDYLHDQLGSLVNTGVRNNGLLNIRPTDFMSMTVPVPPMSEQKRIADILDTASATVRELELSIERLKVEKAALMQQLLTGKRRVRVPLPTEAQPA</sequence>
<dbReference type="InterPro" id="IPR044946">
    <property type="entry name" value="Restrct_endonuc_typeI_TRD_sf"/>
</dbReference>
<dbReference type="Gene3D" id="1.10.287.1120">
    <property type="entry name" value="Bipartite methylase S protein"/>
    <property type="match status" value="1"/>
</dbReference>
<keyword evidence="7" id="KW-1185">Reference proteome</keyword>
<feature type="domain" description="Type I restriction modification DNA specificity" evidence="5">
    <location>
        <begin position="343"/>
        <end position="377"/>
    </location>
</feature>
<gene>
    <name evidence="6" type="ORF">LYSHEL_10740</name>
</gene>
<organism evidence="6 7">
    <name type="scientific">Lysobacter helvus</name>
    <dbReference type="NCBI Taxonomy" id="2675059"/>
    <lineage>
        <taxon>Bacteria</taxon>
        <taxon>Pseudomonadati</taxon>
        <taxon>Pseudomonadota</taxon>
        <taxon>Gammaproteobacteria</taxon>
        <taxon>Lysobacterales</taxon>
        <taxon>Lysobacteraceae</taxon>
        <taxon>Lysobacter</taxon>
    </lineage>
</organism>
<keyword evidence="3" id="KW-0238">DNA-binding</keyword>
<evidence type="ECO:0000259" key="5">
    <source>
        <dbReference type="Pfam" id="PF01420"/>
    </source>
</evidence>
<feature type="domain" description="Type I restriction modification DNA specificity" evidence="5">
    <location>
        <begin position="17"/>
        <end position="187"/>
    </location>
</feature>
<evidence type="ECO:0000256" key="3">
    <source>
        <dbReference type="ARBA" id="ARBA00023125"/>
    </source>
</evidence>
<dbReference type="Gene3D" id="3.90.220.20">
    <property type="entry name" value="DNA methylase specificity domains"/>
    <property type="match status" value="2"/>
</dbReference>
<dbReference type="InterPro" id="IPR000055">
    <property type="entry name" value="Restrct_endonuc_typeI_TRD"/>
</dbReference>
<feature type="coiled-coil region" evidence="4">
    <location>
        <begin position="371"/>
        <end position="398"/>
    </location>
</feature>
<dbReference type="PANTHER" id="PTHR30408:SF12">
    <property type="entry name" value="TYPE I RESTRICTION ENZYME MJAVIII SPECIFICITY SUBUNIT"/>
    <property type="match status" value="1"/>
</dbReference>
<evidence type="ECO:0000256" key="1">
    <source>
        <dbReference type="ARBA" id="ARBA00010923"/>
    </source>
</evidence>
<dbReference type="EMBL" id="AP024546">
    <property type="protein sequence ID" value="BCT95203.1"/>
    <property type="molecule type" value="Genomic_DNA"/>
</dbReference>
<evidence type="ECO:0000256" key="4">
    <source>
        <dbReference type="SAM" id="Coils"/>
    </source>
</evidence>
<dbReference type="RefSeq" id="WP_213436474.1">
    <property type="nucleotide sequence ID" value="NZ_AP024546.1"/>
</dbReference>
<evidence type="ECO:0000313" key="7">
    <source>
        <dbReference type="Proteomes" id="UP000680514"/>
    </source>
</evidence>